<sequence length="179" mass="19981">MKRIILLTVLISVITAQNACAENATDKEVSKMMNDVKTRVVEMKKEMDNLMRDVVEAYPWNEATSIDNFGNDMKVDITENNKEVMVKADMPGVEKDRINVTLEGDRTLKIAGSREVLTETKEPGVVKQERSQSKFERDLALPVPCANSGIKASYKNGVLEVIIPKAPKTKPESVKVNIM</sequence>
<dbReference type="AlphaFoldDB" id="A0A2J0KQS4"/>
<dbReference type="InterPro" id="IPR031107">
    <property type="entry name" value="Small_HSP"/>
</dbReference>
<dbReference type="PROSITE" id="PS01031">
    <property type="entry name" value="SHSP"/>
    <property type="match status" value="1"/>
</dbReference>
<dbReference type="CDD" id="cd06464">
    <property type="entry name" value="ACD_sHsps-like"/>
    <property type="match status" value="1"/>
</dbReference>
<accession>A0A2J0KQS4</accession>
<comment type="similarity">
    <text evidence="1 2">Belongs to the small heat shock protein (HSP20) family.</text>
</comment>
<evidence type="ECO:0000256" key="3">
    <source>
        <dbReference type="SAM" id="SignalP"/>
    </source>
</evidence>
<proteinExistence type="inferred from homology"/>
<feature type="domain" description="SHSP" evidence="4">
    <location>
        <begin position="64"/>
        <end position="179"/>
    </location>
</feature>
<dbReference type="PANTHER" id="PTHR11527">
    <property type="entry name" value="HEAT-SHOCK PROTEIN 20 FAMILY MEMBER"/>
    <property type="match status" value="1"/>
</dbReference>
<name>A0A2J0KQS4_9BACT</name>
<evidence type="ECO:0000313" key="6">
    <source>
        <dbReference type="Proteomes" id="UP000230052"/>
    </source>
</evidence>
<evidence type="ECO:0000256" key="1">
    <source>
        <dbReference type="PROSITE-ProRule" id="PRU00285"/>
    </source>
</evidence>
<dbReference type="EMBL" id="PEWV01000074">
    <property type="protein sequence ID" value="PIU40968.1"/>
    <property type="molecule type" value="Genomic_DNA"/>
</dbReference>
<reference evidence="5 6" key="1">
    <citation type="submission" date="2017-09" db="EMBL/GenBank/DDBJ databases">
        <title>Depth-based differentiation of microbial function through sediment-hosted aquifers and enrichment of novel symbionts in the deep terrestrial subsurface.</title>
        <authorList>
            <person name="Probst A.J."/>
            <person name="Ladd B."/>
            <person name="Jarett J.K."/>
            <person name="Geller-Mcgrath D.E."/>
            <person name="Sieber C.M."/>
            <person name="Emerson J.B."/>
            <person name="Anantharaman K."/>
            <person name="Thomas B.C."/>
            <person name="Malmstrom R."/>
            <person name="Stieglmeier M."/>
            <person name="Klingl A."/>
            <person name="Woyke T."/>
            <person name="Ryan C.M."/>
            <person name="Banfield J.F."/>
        </authorList>
    </citation>
    <scope>NUCLEOTIDE SEQUENCE [LARGE SCALE GENOMIC DNA]</scope>
    <source>
        <strain evidence="5">CG07_land_8_20_14_0_80_42_15</strain>
    </source>
</reference>
<protein>
    <recommendedName>
        <fullName evidence="4">SHSP domain-containing protein</fullName>
    </recommendedName>
</protein>
<dbReference type="InterPro" id="IPR008978">
    <property type="entry name" value="HSP20-like_chaperone"/>
</dbReference>
<dbReference type="InterPro" id="IPR002068">
    <property type="entry name" value="A-crystallin/Hsp20_dom"/>
</dbReference>
<feature type="chain" id="PRO_5014354469" description="SHSP domain-containing protein" evidence="3">
    <location>
        <begin position="22"/>
        <end position="179"/>
    </location>
</feature>
<evidence type="ECO:0000259" key="4">
    <source>
        <dbReference type="PROSITE" id="PS01031"/>
    </source>
</evidence>
<dbReference type="Gene3D" id="2.60.40.790">
    <property type="match status" value="1"/>
</dbReference>
<evidence type="ECO:0000256" key="2">
    <source>
        <dbReference type="RuleBase" id="RU003616"/>
    </source>
</evidence>
<dbReference type="Pfam" id="PF00011">
    <property type="entry name" value="HSP20"/>
    <property type="match status" value="1"/>
</dbReference>
<gene>
    <name evidence="5" type="ORF">COS99_07840</name>
</gene>
<feature type="signal peptide" evidence="3">
    <location>
        <begin position="1"/>
        <end position="21"/>
    </location>
</feature>
<organism evidence="5 6">
    <name type="scientific">Candidatus Aquitaenariimonas noxiae</name>
    <dbReference type="NCBI Taxonomy" id="1974741"/>
    <lineage>
        <taxon>Bacteria</taxon>
        <taxon>Pseudomonadati</taxon>
        <taxon>Candidatus Omnitrophota</taxon>
        <taxon>Candidatus Aquitaenariimonas</taxon>
    </lineage>
</organism>
<dbReference type="SUPFAM" id="SSF49764">
    <property type="entry name" value="HSP20-like chaperones"/>
    <property type="match status" value="1"/>
</dbReference>
<dbReference type="Proteomes" id="UP000230052">
    <property type="component" value="Unassembled WGS sequence"/>
</dbReference>
<comment type="caution">
    <text evidence="5">The sequence shown here is derived from an EMBL/GenBank/DDBJ whole genome shotgun (WGS) entry which is preliminary data.</text>
</comment>
<evidence type="ECO:0000313" key="5">
    <source>
        <dbReference type="EMBL" id="PIU40968.1"/>
    </source>
</evidence>
<keyword evidence="3" id="KW-0732">Signal</keyword>